<proteinExistence type="inferred from homology"/>
<dbReference type="Gene3D" id="3.90.226.10">
    <property type="entry name" value="2-enoyl-CoA Hydratase, Chain A, domain 1"/>
    <property type="match status" value="1"/>
</dbReference>
<dbReference type="SUPFAM" id="SSF52096">
    <property type="entry name" value="ClpP/crotonase"/>
    <property type="match status" value="1"/>
</dbReference>
<dbReference type="InterPro" id="IPR029045">
    <property type="entry name" value="ClpP/crotonase-like_dom_sf"/>
</dbReference>
<dbReference type="STRING" id="392015.SAMN05421543_11651"/>
<dbReference type="CDD" id="cd06558">
    <property type="entry name" value="crotonase-like"/>
    <property type="match status" value="1"/>
</dbReference>
<gene>
    <name evidence="4" type="ORF">SAMN05421543_11651</name>
</gene>
<dbReference type="GO" id="GO:0016829">
    <property type="term" value="F:lyase activity"/>
    <property type="evidence" value="ECO:0007669"/>
    <property type="project" value="UniProtKB-KW"/>
</dbReference>
<sequence length="254" mass="28455">MRVTVQRFEQFGSMRFQLTGPVGIITINRPRQRNALTRGMWETLAQWCEHLPQKTKVLILRGGGRDFTAGSDIKEFARLTVDEADDAFETMERAIAAMERVQVPTIASINGPAYGAGFVLALACDLRIGSPLARFGMPVGKLGITLQTPFVRRLIAILGPSRTKELVYTARSYSAEEALALGLLNQLVPEEELDERTLDLAKSILQQSRASLFAVKDSVHRVLAGEAERERHWVDRRDFVEGVRAFTEKRPARF</sequence>
<evidence type="ECO:0000256" key="2">
    <source>
        <dbReference type="ARBA" id="ARBA00023239"/>
    </source>
</evidence>
<keyword evidence="5" id="KW-1185">Reference proteome</keyword>
<evidence type="ECO:0000256" key="3">
    <source>
        <dbReference type="RuleBase" id="RU003707"/>
    </source>
</evidence>
<dbReference type="RefSeq" id="WP_074954276.1">
    <property type="nucleotide sequence ID" value="NZ_FPBV01000016.1"/>
</dbReference>
<evidence type="ECO:0000313" key="4">
    <source>
        <dbReference type="EMBL" id="SFU97347.1"/>
    </source>
</evidence>
<dbReference type="EMBL" id="FPBV01000016">
    <property type="protein sequence ID" value="SFU97347.1"/>
    <property type="molecule type" value="Genomic_DNA"/>
</dbReference>
<dbReference type="InterPro" id="IPR001753">
    <property type="entry name" value="Enoyl-CoA_hydra/iso"/>
</dbReference>
<dbReference type="GO" id="GO:0006635">
    <property type="term" value="P:fatty acid beta-oxidation"/>
    <property type="evidence" value="ECO:0007669"/>
    <property type="project" value="TreeGrafter"/>
</dbReference>
<accession>A0A1I7KIT6</accession>
<dbReference type="InterPro" id="IPR018376">
    <property type="entry name" value="Enoyl-CoA_hyd/isom_CS"/>
</dbReference>
<reference evidence="5" key="1">
    <citation type="submission" date="2016-10" db="EMBL/GenBank/DDBJ databases">
        <authorList>
            <person name="Varghese N."/>
        </authorList>
    </citation>
    <scope>NUCLEOTIDE SEQUENCE [LARGE SCALE GENOMIC DNA]</scope>
    <source>
        <strain evidence="5">DSM 17980</strain>
    </source>
</reference>
<dbReference type="PANTHER" id="PTHR11941">
    <property type="entry name" value="ENOYL-COA HYDRATASE-RELATED"/>
    <property type="match status" value="1"/>
</dbReference>
<protein>
    <submittedName>
        <fullName evidence="4">Enoyl-CoA hydratase/carnithine racemase</fullName>
    </submittedName>
</protein>
<dbReference type="PANTHER" id="PTHR11941:SF54">
    <property type="entry name" value="ENOYL-COA HYDRATASE, MITOCHONDRIAL"/>
    <property type="match status" value="1"/>
</dbReference>
<dbReference type="PROSITE" id="PS00166">
    <property type="entry name" value="ENOYL_COA_HYDRATASE"/>
    <property type="match status" value="1"/>
</dbReference>
<dbReference type="InterPro" id="IPR014748">
    <property type="entry name" value="Enoyl-CoA_hydra_C"/>
</dbReference>
<organism evidence="4 5">
    <name type="scientific">Alicyclobacillus macrosporangiidus</name>
    <dbReference type="NCBI Taxonomy" id="392015"/>
    <lineage>
        <taxon>Bacteria</taxon>
        <taxon>Bacillati</taxon>
        <taxon>Bacillota</taxon>
        <taxon>Bacilli</taxon>
        <taxon>Bacillales</taxon>
        <taxon>Alicyclobacillaceae</taxon>
        <taxon>Alicyclobacillus</taxon>
    </lineage>
</organism>
<dbReference type="eggNOG" id="COG1024">
    <property type="taxonomic scope" value="Bacteria"/>
</dbReference>
<dbReference type="Proteomes" id="UP000183508">
    <property type="component" value="Unassembled WGS sequence"/>
</dbReference>
<evidence type="ECO:0000313" key="5">
    <source>
        <dbReference type="Proteomes" id="UP000183508"/>
    </source>
</evidence>
<name>A0A1I7KIT6_9BACL</name>
<dbReference type="Pfam" id="PF00378">
    <property type="entry name" value="ECH_1"/>
    <property type="match status" value="1"/>
</dbReference>
<dbReference type="Gene3D" id="1.10.12.10">
    <property type="entry name" value="Lyase 2-enoyl-coa Hydratase, Chain A, domain 2"/>
    <property type="match status" value="1"/>
</dbReference>
<keyword evidence="2" id="KW-0456">Lyase</keyword>
<comment type="similarity">
    <text evidence="1 3">Belongs to the enoyl-CoA hydratase/isomerase family.</text>
</comment>
<evidence type="ECO:0000256" key="1">
    <source>
        <dbReference type="ARBA" id="ARBA00005254"/>
    </source>
</evidence>
<dbReference type="AlphaFoldDB" id="A0A1I7KIT6"/>